<evidence type="ECO:0008006" key="4">
    <source>
        <dbReference type="Google" id="ProtNLM"/>
    </source>
</evidence>
<evidence type="ECO:0000256" key="1">
    <source>
        <dbReference type="SAM" id="SignalP"/>
    </source>
</evidence>
<organism evidence="2 3">
    <name type="scientific">Apibacter muscae</name>
    <dbReference type="NCBI Taxonomy" id="2509004"/>
    <lineage>
        <taxon>Bacteria</taxon>
        <taxon>Pseudomonadati</taxon>
        <taxon>Bacteroidota</taxon>
        <taxon>Flavobacteriia</taxon>
        <taxon>Flavobacteriales</taxon>
        <taxon>Weeksellaceae</taxon>
        <taxon>Apibacter</taxon>
    </lineage>
</organism>
<reference evidence="2 3" key="1">
    <citation type="submission" date="2019-02" db="EMBL/GenBank/DDBJ databases">
        <title>Apibacter muscae sp. nov.: a novel member of the house fly microbiota.</title>
        <authorList>
            <person name="Park R."/>
        </authorList>
    </citation>
    <scope>NUCLEOTIDE SEQUENCE [LARGE SCALE GENOMIC DNA]</scope>
    <source>
        <strain evidence="2 3">AL1</strain>
    </source>
</reference>
<dbReference type="OrthoDB" id="9790776at2"/>
<dbReference type="PROSITE" id="PS51257">
    <property type="entry name" value="PROKAR_LIPOPROTEIN"/>
    <property type="match status" value="1"/>
</dbReference>
<dbReference type="Proteomes" id="UP000319499">
    <property type="component" value="Unassembled WGS sequence"/>
</dbReference>
<feature type="signal peptide" evidence="1">
    <location>
        <begin position="1"/>
        <end position="26"/>
    </location>
</feature>
<keyword evidence="3" id="KW-1185">Reference proteome</keyword>
<sequence length="169" mass="19132">MTLKNKVTFLLVSLMLLSLSSCYSFTGSSLDPTIKTIQIKSFPNYSPYQSPDLSVDFTVALQNKFNRSTKLIETDDNPDIILEGEITNFTTVPVNIQSGSDQATQNRLTITVSVRYINKVNPEKSFEKTFSDYQDYDSNQLLINVQNQLSQSINQRIVDQIFIAVVADW</sequence>
<evidence type="ECO:0000313" key="2">
    <source>
        <dbReference type="EMBL" id="TWP30629.1"/>
    </source>
</evidence>
<dbReference type="Pfam" id="PF04390">
    <property type="entry name" value="LptE"/>
    <property type="match status" value="1"/>
</dbReference>
<gene>
    <name evidence="2" type="ORF">ETU09_01115</name>
</gene>
<dbReference type="EMBL" id="SELH01000011">
    <property type="protein sequence ID" value="TWP30629.1"/>
    <property type="molecule type" value="Genomic_DNA"/>
</dbReference>
<dbReference type="RefSeq" id="WP_146261215.1">
    <property type="nucleotide sequence ID" value="NZ_SELG01000024.1"/>
</dbReference>
<proteinExistence type="predicted"/>
<keyword evidence="1" id="KW-0732">Signal</keyword>
<comment type="caution">
    <text evidence="2">The sequence shown here is derived from an EMBL/GenBank/DDBJ whole genome shotgun (WGS) entry which is preliminary data.</text>
</comment>
<feature type="chain" id="PRO_5021704544" description="LptE family protein" evidence="1">
    <location>
        <begin position="27"/>
        <end position="169"/>
    </location>
</feature>
<dbReference type="GO" id="GO:0043165">
    <property type="term" value="P:Gram-negative-bacterium-type cell outer membrane assembly"/>
    <property type="evidence" value="ECO:0007669"/>
    <property type="project" value="InterPro"/>
</dbReference>
<protein>
    <recommendedName>
        <fullName evidence="4">LptE family protein</fullName>
    </recommendedName>
</protein>
<dbReference type="GO" id="GO:0019867">
    <property type="term" value="C:outer membrane"/>
    <property type="evidence" value="ECO:0007669"/>
    <property type="project" value="InterPro"/>
</dbReference>
<dbReference type="InterPro" id="IPR007485">
    <property type="entry name" value="LPS_assembly_LptE"/>
</dbReference>
<accession>A0A563DKJ9</accession>
<evidence type="ECO:0000313" key="3">
    <source>
        <dbReference type="Proteomes" id="UP000319499"/>
    </source>
</evidence>
<dbReference type="AlphaFoldDB" id="A0A563DKJ9"/>
<dbReference type="Gene3D" id="3.30.160.150">
    <property type="entry name" value="Lipoprotein like domain"/>
    <property type="match status" value="1"/>
</dbReference>
<name>A0A563DKJ9_9FLAO</name>